<gene>
    <name evidence="2" type="ORF">SAMN05192565_1523</name>
</gene>
<reference evidence="3" key="1">
    <citation type="submission" date="2016-10" db="EMBL/GenBank/DDBJ databases">
        <authorList>
            <person name="Varghese N."/>
            <person name="Submissions S."/>
        </authorList>
    </citation>
    <scope>NUCLEOTIDE SEQUENCE [LARGE SCALE GENOMIC DNA]</scope>
    <source>
        <strain evidence="3">Gh-105</strain>
    </source>
</reference>
<name>A0A1I2XPH8_9HYPH</name>
<dbReference type="EMBL" id="FOPM01000052">
    <property type="protein sequence ID" value="SFH14606.1"/>
    <property type="molecule type" value="Genomic_DNA"/>
</dbReference>
<evidence type="ECO:0000313" key="2">
    <source>
        <dbReference type="EMBL" id="SFH14606.1"/>
    </source>
</evidence>
<dbReference type="OrthoDB" id="8254912at2"/>
<accession>A0A1I2XPH8</accession>
<feature type="region of interest" description="Disordered" evidence="1">
    <location>
        <begin position="831"/>
        <end position="851"/>
    </location>
</feature>
<proteinExistence type="predicted"/>
<keyword evidence="3" id="KW-1185">Reference proteome</keyword>
<sequence length="935" mass="97030">MSGPWEKYAAEPQGPWAKYASEEPAPKREGMTYGEALKDGTAAVGHGLAKLAGAPVDLVTGAMNLASRGVNAAAGTSIPQIHRPFGGSESLSGAYDAAADAVGMTPPRYEDLPTRNKFAHNVAEVGTMLGAGGLAGAARGLEAAATPQAPTIGSVLADTVAPIRGTAPTTLAGDAGAVVGTAGAQAAVDENKSALDSSTAGRIVQAVAPMAGGAVGGLGGAVAAGAARPVRNTIAPEAGLPLDRSTGRPYSPGVVDKAAERLQGAALDPRQAAATLRENVESLRGQGVETLPAGGYLSDDPGLINRTDALRRDGQGKAGALMADRDRQLNTEARDRVDEIAAGANPRAPGIEAERQAAAMRETASQGVSEAQARANALAHEQDALGTALGQHVDRGPAAGAALDAEVVNQALRPQTAEKNRLFGAIDPDGTTLRPTQPYADRVAEIRRNAQALPPGLRADVLPERFLSAIDGLAPRIEERTTASPIMGADGRPVMRTEQVNTGGPGQISMRTVTEMWPLLSSAETQARRAGQFGMADNLRSLRHEMGQEVERLAAAGNPEPHAAHAYYAEQYGPTWARGPGDEASLFRKAFNEDPANRTKTPPSATAGRFLSSPEKAQALARILDSTPNPQQGYRAAREYILADLAGSGAFDRQSGRINLRYLRTWLSKNGEVARAVPELQDELHNIARQAASHEGRAQQVAAEMSAAIERQGLTHREIEDGVLGLMTGRDPAHLVEAMLGSRDPQATLRQAVGTLRGSPEAVRGLSRAIAEHVAELASTPNVQRTANDKRPVSPTKLQDLLDRFGPALAEALPPEDMRRLRTSANQLRPGLNRGLGGAAGPAQQDGGSTLAPAGTAIGVMPGGRTIGRVLGTISAALPAPGSRQAEGLMAQALASDPETLGKLLLRVRPQKAPLANHRANGSLGALMGLQNNSN</sequence>
<protein>
    <submittedName>
        <fullName evidence="2">Uncharacterized protein</fullName>
    </submittedName>
</protein>
<evidence type="ECO:0000256" key="1">
    <source>
        <dbReference type="SAM" id="MobiDB-lite"/>
    </source>
</evidence>
<evidence type="ECO:0000313" key="3">
    <source>
        <dbReference type="Proteomes" id="UP000199229"/>
    </source>
</evidence>
<feature type="region of interest" description="Disordered" evidence="1">
    <location>
        <begin position="1"/>
        <end position="25"/>
    </location>
</feature>
<organism evidence="2 3">
    <name type="scientific">Methylobacterium gossipiicola</name>
    <dbReference type="NCBI Taxonomy" id="582675"/>
    <lineage>
        <taxon>Bacteria</taxon>
        <taxon>Pseudomonadati</taxon>
        <taxon>Pseudomonadota</taxon>
        <taxon>Alphaproteobacteria</taxon>
        <taxon>Hyphomicrobiales</taxon>
        <taxon>Methylobacteriaceae</taxon>
        <taxon>Methylobacterium</taxon>
    </lineage>
</organism>
<dbReference type="RefSeq" id="WP_143103831.1">
    <property type="nucleotide sequence ID" value="NZ_FOPM01000052.1"/>
</dbReference>
<dbReference type="Proteomes" id="UP000199229">
    <property type="component" value="Unassembled WGS sequence"/>
</dbReference>
<dbReference type="AlphaFoldDB" id="A0A1I2XPH8"/>